<dbReference type="PANTHER" id="PTHR11246:SF20">
    <property type="entry name" value="TPR-CONTAINING PROTEIN DDB_G0280363"/>
    <property type="match status" value="1"/>
</dbReference>
<accession>A0ABR2L863</accession>
<dbReference type="PROSITE" id="PS50005">
    <property type="entry name" value="TPR"/>
    <property type="match status" value="1"/>
</dbReference>
<protein>
    <recommendedName>
        <fullName evidence="6">TPR Domain containing protein</fullName>
    </recommendedName>
</protein>
<evidence type="ECO:0000256" key="3">
    <source>
        <dbReference type="SAM" id="MobiDB-lite"/>
    </source>
</evidence>
<dbReference type="Proteomes" id="UP001470230">
    <property type="component" value="Unassembled WGS sequence"/>
</dbReference>
<feature type="repeat" description="TPR" evidence="2">
    <location>
        <begin position="446"/>
        <end position="479"/>
    </location>
</feature>
<dbReference type="InterPro" id="IPR019734">
    <property type="entry name" value="TPR_rpt"/>
</dbReference>
<proteinExistence type="predicted"/>
<sequence>MASSRPWDIFIKKSKYPFEPQENTALFDEDDDDNDSTNTTSSSSYFPPLYQHKRSNSWHIQTTYSYSQNTRLYNSQSFSARDLLPHHMIEMVDEDEPDFTIDGYDQNLENRQLDEASNILEHLISQAKDQKEKSKIYRSAANANKRHFYNKEACQMYEEAEKADPESTQNYIDHAKLLDEIGQITEAERILQTGLEKTNIAESIITKLIKQFERRQKFDAVRSTLGKIYQTVGFQRSTAPSFAEGALFESRHGDVFAAISAFNDICQMIPAKTGYYVELAENIKRRGFEQQALQIAQKGVEKFPAMPNNWCQLIQLQKSTKDIIIAFQDAEKLISPLMMSKLEQSAAVMCAYFGDSKIARMILAECIVKAASDQRWRILYNAAMVELLYGDGSLTILLLPSAAHYTPDKFAPTVILAMAKVCEINDELEQAESHYETLTSNYSNDWRIFLEKAMFYVRCSKYQDALECTKKGLEMYPNTGRLWALRVQLEDPESKIKVLLNAIMSSPKSGEIWTEAARIVMNPLSPYFNLKSAKFFLNTAYLFTPQYIDLFIEMIRLEILLNGNMANLDKIREIFLGGDGNYGTVIFQFRKLGKEFTSHEFEAILRGVRMDIAKNHKLYQHAISRSDFVIESIRNEENRLRSDQKNRNPYMFAFGLSSFLEAMTNKADIETYKSVILGSSSVFM</sequence>
<organism evidence="4 5">
    <name type="scientific">Tritrichomonas musculus</name>
    <dbReference type="NCBI Taxonomy" id="1915356"/>
    <lineage>
        <taxon>Eukaryota</taxon>
        <taxon>Metamonada</taxon>
        <taxon>Parabasalia</taxon>
        <taxon>Tritrichomonadida</taxon>
        <taxon>Tritrichomonadidae</taxon>
        <taxon>Tritrichomonas</taxon>
    </lineage>
</organism>
<evidence type="ECO:0008006" key="6">
    <source>
        <dbReference type="Google" id="ProtNLM"/>
    </source>
</evidence>
<evidence type="ECO:0000313" key="5">
    <source>
        <dbReference type="Proteomes" id="UP001470230"/>
    </source>
</evidence>
<dbReference type="InterPro" id="IPR045075">
    <property type="entry name" value="Syf1-like"/>
</dbReference>
<gene>
    <name evidence="4" type="ORF">M9Y10_001858</name>
</gene>
<dbReference type="PANTHER" id="PTHR11246">
    <property type="entry name" value="PRE-MRNA SPLICING FACTOR"/>
    <property type="match status" value="1"/>
</dbReference>
<keyword evidence="5" id="KW-1185">Reference proteome</keyword>
<dbReference type="Gene3D" id="1.25.40.10">
    <property type="entry name" value="Tetratricopeptide repeat domain"/>
    <property type="match status" value="2"/>
</dbReference>
<evidence type="ECO:0000256" key="2">
    <source>
        <dbReference type="PROSITE-ProRule" id="PRU00339"/>
    </source>
</evidence>
<reference evidence="4 5" key="1">
    <citation type="submission" date="2024-04" db="EMBL/GenBank/DDBJ databases">
        <title>Tritrichomonas musculus Genome.</title>
        <authorList>
            <person name="Alves-Ferreira E."/>
            <person name="Grigg M."/>
            <person name="Lorenzi H."/>
            <person name="Galac M."/>
        </authorList>
    </citation>
    <scope>NUCLEOTIDE SEQUENCE [LARGE SCALE GENOMIC DNA]</scope>
    <source>
        <strain evidence="4 5">EAF2021</strain>
    </source>
</reference>
<dbReference type="EMBL" id="JAPFFF010000001">
    <property type="protein sequence ID" value="KAK8899542.1"/>
    <property type="molecule type" value="Genomic_DNA"/>
</dbReference>
<comment type="caution">
    <text evidence="4">The sequence shown here is derived from an EMBL/GenBank/DDBJ whole genome shotgun (WGS) entry which is preliminary data.</text>
</comment>
<feature type="region of interest" description="Disordered" evidence="3">
    <location>
        <begin position="21"/>
        <end position="45"/>
    </location>
</feature>
<dbReference type="SUPFAM" id="SSF48452">
    <property type="entry name" value="TPR-like"/>
    <property type="match status" value="2"/>
</dbReference>
<keyword evidence="1" id="KW-0677">Repeat</keyword>
<evidence type="ECO:0000313" key="4">
    <source>
        <dbReference type="EMBL" id="KAK8899542.1"/>
    </source>
</evidence>
<evidence type="ECO:0000256" key="1">
    <source>
        <dbReference type="ARBA" id="ARBA00022737"/>
    </source>
</evidence>
<keyword evidence="2" id="KW-0802">TPR repeat</keyword>
<name>A0ABR2L863_9EUKA</name>
<dbReference type="InterPro" id="IPR011990">
    <property type="entry name" value="TPR-like_helical_dom_sf"/>
</dbReference>